<dbReference type="RefSeq" id="WP_131306463.1">
    <property type="nucleotide sequence ID" value="NZ_SJJR01000016.1"/>
</dbReference>
<evidence type="ECO:0000256" key="1">
    <source>
        <dbReference type="SAM" id="MobiDB-lite"/>
    </source>
</evidence>
<accession>A0A4R0GE62</accession>
<dbReference type="OrthoDB" id="4232257at2"/>
<organism evidence="2 3">
    <name type="scientific">Micromonospora zingiberis</name>
    <dbReference type="NCBI Taxonomy" id="2053011"/>
    <lineage>
        <taxon>Bacteria</taxon>
        <taxon>Bacillati</taxon>
        <taxon>Actinomycetota</taxon>
        <taxon>Actinomycetes</taxon>
        <taxon>Micromonosporales</taxon>
        <taxon>Micromonosporaceae</taxon>
        <taxon>Micromonospora</taxon>
    </lineage>
</organism>
<name>A0A4R0GE62_9ACTN</name>
<evidence type="ECO:0000313" key="2">
    <source>
        <dbReference type="EMBL" id="TCB94452.1"/>
    </source>
</evidence>
<sequence length="101" mass="11151">MGLLKDSRRRTTSVQWPAEVDAHLDLLVRLAADEGIPMSRAQMLSALVANASLSGPTVAKMVRRYLGQLKVGDLARGAPRSEDLPQVRHRGRQRTHPTQTN</sequence>
<evidence type="ECO:0000313" key="3">
    <source>
        <dbReference type="Proteomes" id="UP000292274"/>
    </source>
</evidence>
<comment type="caution">
    <text evidence="2">The sequence shown here is derived from an EMBL/GenBank/DDBJ whole genome shotgun (WGS) entry which is preliminary data.</text>
</comment>
<dbReference type="Proteomes" id="UP000292274">
    <property type="component" value="Unassembled WGS sequence"/>
</dbReference>
<dbReference type="AlphaFoldDB" id="A0A4R0GE62"/>
<reference evidence="2 3" key="1">
    <citation type="submission" date="2019-02" db="EMBL/GenBank/DDBJ databases">
        <title>Jishengella sp. nov., isolated from a root of Zingiber montanum.</title>
        <authorList>
            <person name="Kuncharoen N."/>
            <person name="Kudo T."/>
            <person name="Masahiro Y."/>
            <person name="Ohkuma M."/>
            <person name="Tanasupawat S."/>
        </authorList>
    </citation>
    <scope>NUCLEOTIDE SEQUENCE [LARGE SCALE GENOMIC DNA]</scope>
    <source>
        <strain evidence="2 3">PLAI 1-1</strain>
    </source>
</reference>
<keyword evidence="3" id="KW-1185">Reference proteome</keyword>
<dbReference type="EMBL" id="SJJR01000016">
    <property type="protein sequence ID" value="TCB94452.1"/>
    <property type="molecule type" value="Genomic_DNA"/>
</dbReference>
<gene>
    <name evidence="2" type="ORF">E0H26_21265</name>
</gene>
<feature type="region of interest" description="Disordered" evidence="1">
    <location>
        <begin position="75"/>
        <end position="101"/>
    </location>
</feature>
<proteinExistence type="predicted"/>
<protein>
    <submittedName>
        <fullName evidence="2">Uncharacterized protein</fullName>
    </submittedName>
</protein>